<feature type="transmembrane region" description="Helical" evidence="10">
    <location>
        <begin position="40"/>
        <end position="59"/>
    </location>
</feature>
<dbReference type="EMBL" id="QBKN01000005">
    <property type="protein sequence ID" value="PTX50310.1"/>
    <property type="molecule type" value="Genomic_DNA"/>
</dbReference>
<evidence type="ECO:0000256" key="3">
    <source>
        <dbReference type="ARBA" id="ARBA00022448"/>
    </source>
</evidence>
<dbReference type="GO" id="GO:0005886">
    <property type="term" value="C:plasma membrane"/>
    <property type="evidence" value="ECO:0007669"/>
    <property type="project" value="UniProtKB-SubCell"/>
</dbReference>
<comment type="caution">
    <text evidence="11">The sequence shown here is derived from an EMBL/GenBank/DDBJ whole genome shotgun (WGS) entry which is preliminary data.</text>
</comment>
<protein>
    <submittedName>
        <fullName evidence="11">Trk system potassium uptake protein TrkH</fullName>
    </submittedName>
</protein>
<dbReference type="PANTHER" id="PTHR32024">
    <property type="entry name" value="TRK SYSTEM POTASSIUM UPTAKE PROTEIN TRKG-RELATED"/>
    <property type="match status" value="1"/>
</dbReference>
<evidence type="ECO:0000256" key="1">
    <source>
        <dbReference type="ARBA" id="ARBA00004651"/>
    </source>
</evidence>
<keyword evidence="3" id="KW-0813">Transport</keyword>
<feature type="transmembrane region" description="Helical" evidence="10">
    <location>
        <begin position="133"/>
        <end position="154"/>
    </location>
</feature>
<feature type="transmembrane region" description="Helical" evidence="10">
    <location>
        <begin position="192"/>
        <end position="210"/>
    </location>
</feature>
<feature type="transmembrane region" description="Helical" evidence="10">
    <location>
        <begin position="280"/>
        <end position="299"/>
    </location>
</feature>
<proteinExistence type="inferred from homology"/>
<dbReference type="Proteomes" id="UP000244069">
    <property type="component" value="Unassembled WGS sequence"/>
</dbReference>
<evidence type="ECO:0000313" key="12">
    <source>
        <dbReference type="Proteomes" id="UP000244069"/>
    </source>
</evidence>
<keyword evidence="7" id="KW-0406">Ion transport</keyword>
<feature type="transmembrane region" description="Helical" evidence="10">
    <location>
        <begin position="465"/>
        <end position="486"/>
    </location>
</feature>
<sequence>MGLLLRLPLILVLTGLFSLSMMVPALVALRLEEFHDARSFFYSGILGLLITGFVGLALGGQVHNRRVLRQLVALMAAFAFLPLMLAVPFYESVRNTSFISAYFEMVSCLTTTGATLFEPGRLSVAEHLWRAQVGWLGGLIMWIAAAAILAPLTLGGFEVTARGEPGQPPEPGAARRDQTDPAGRLLRSTRELTPVYCGLTLIAAVLLLVAGDPPLVAVSHAMSVMATSGISPISGPQGAPAGFAGEIVIFCFFIFALSRLTFSGDTSVMGRKGLWRDPEFRLALLVVAAVPLVLFLRHWSAAFDVGEQENFLAALHALWGSLFTTLSYLTTTGFVSADWEAAQGWSGLSTQGLILMGLAILGGGVATTAGGVKLLRVYALYASGVRELERLIHPHSVGRTGLISRRVRREGSFIAWVFFMLFAVSIAVLNMGLGLLGIRFEPSMVMTIATLTNTGPLMSMASDQAINLIAIAPGAKILLCLAMVLGRLELLAIIVMLNPEIWRD</sequence>
<name>A0A2T6B2K3_9RHOB</name>
<comment type="similarity">
    <text evidence="2">Belongs to the TrkH potassium transport family.</text>
</comment>
<dbReference type="GO" id="GO:0008324">
    <property type="term" value="F:monoatomic cation transmembrane transporter activity"/>
    <property type="evidence" value="ECO:0007669"/>
    <property type="project" value="InterPro"/>
</dbReference>
<keyword evidence="5 10" id="KW-0812">Transmembrane</keyword>
<keyword evidence="6 10" id="KW-1133">Transmembrane helix</keyword>
<dbReference type="AlphaFoldDB" id="A0A2T6B2K3"/>
<keyword evidence="12" id="KW-1185">Reference proteome</keyword>
<reference evidence="11 12" key="1">
    <citation type="submission" date="2018-04" db="EMBL/GenBank/DDBJ databases">
        <title>Genomic Encyclopedia of Archaeal and Bacterial Type Strains, Phase II (KMG-II): from individual species to whole genera.</title>
        <authorList>
            <person name="Goeker M."/>
        </authorList>
    </citation>
    <scope>NUCLEOTIDE SEQUENCE [LARGE SCALE GENOMIC DNA]</scope>
    <source>
        <strain evidence="11 12">DSM 29329</strain>
    </source>
</reference>
<evidence type="ECO:0000256" key="10">
    <source>
        <dbReference type="SAM" id="Phobius"/>
    </source>
</evidence>
<feature type="transmembrane region" description="Helical" evidence="10">
    <location>
        <begin position="241"/>
        <end position="260"/>
    </location>
</feature>
<evidence type="ECO:0000256" key="8">
    <source>
        <dbReference type="ARBA" id="ARBA00023136"/>
    </source>
</evidence>
<feature type="transmembrane region" description="Helical" evidence="10">
    <location>
        <begin position="413"/>
        <end position="438"/>
    </location>
</feature>
<keyword evidence="8 10" id="KW-0472">Membrane</keyword>
<dbReference type="Pfam" id="PF02386">
    <property type="entry name" value="TrkH"/>
    <property type="match status" value="1"/>
</dbReference>
<comment type="subcellular location">
    <subcellularLocation>
        <location evidence="1">Cell membrane</location>
        <topology evidence="1">Multi-pass membrane protein</topology>
    </subcellularLocation>
</comment>
<keyword evidence="4" id="KW-1003">Cell membrane</keyword>
<feature type="transmembrane region" description="Helical" evidence="10">
    <location>
        <begin position="71"/>
        <end position="90"/>
    </location>
</feature>
<evidence type="ECO:0000256" key="6">
    <source>
        <dbReference type="ARBA" id="ARBA00022989"/>
    </source>
</evidence>
<evidence type="ECO:0000256" key="2">
    <source>
        <dbReference type="ARBA" id="ARBA00009137"/>
    </source>
</evidence>
<organism evidence="11 12">
    <name type="scientific">Allosediminivita pacifica</name>
    <dbReference type="NCBI Taxonomy" id="1267769"/>
    <lineage>
        <taxon>Bacteria</taxon>
        <taxon>Pseudomonadati</taxon>
        <taxon>Pseudomonadota</taxon>
        <taxon>Alphaproteobacteria</taxon>
        <taxon>Rhodobacterales</taxon>
        <taxon>Paracoccaceae</taxon>
        <taxon>Allosediminivita</taxon>
    </lineage>
</organism>
<evidence type="ECO:0000256" key="9">
    <source>
        <dbReference type="SAM" id="MobiDB-lite"/>
    </source>
</evidence>
<dbReference type="InterPro" id="IPR003445">
    <property type="entry name" value="Cat_transpt"/>
</dbReference>
<feature type="transmembrane region" description="Helical" evidence="10">
    <location>
        <begin position="350"/>
        <end position="372"/>
    </location>
</feature>
<dbReference type="RefSeq" id="WP_107975214.1">
    <property type="nucleotide sequence ID" value="NZ_BMEZ01000005.1"/>
</dbReference>
<evidence type="ECO:0000256" key="5">
    <source>
        <dbReference type="ARBA" id="ARBA00022692"/>
    </source>
</evidence>
<accession>A0A2T6B2K3</accession>
<dbReference type="GO" id="GO:0030001">
    <property type="term" value="P:metal ion transport"/>
    <property type="evidence" value="ECO:0007669"/>
    <property type="project" value="UniProtKB-ARBA"/>
</dbReference>
<gene>
    <name evidence="11" type="ORF">C8N44_105170</name>
</gene>
<dbReference type="PANTHER" id="PTHR32024:SF2">
    <property type="entry name" value="TRK SYSTEM POTASSIUM UPTAKE PROTEIN TRKG-RELATED"/>
    <property type="match status" value="1"/>
</dbReference>
<feature type="transmembrane region" description="Helical" evidence="10">
    <location>
        <begin position="7"/>
        <end position="28"/>
    </location>
</feature>
<evidence type="ECO:0000256" key="7">
    <source>
        <dbReference type="ARBA" id="ARBA00023065"/>
    </source>
</evidence>
<evidence type="ECO:0000256" key="4">
    <source>
        <dbReference type="ARBA" id="ARBA00022475"/>
    </source>
</evidence>
<feature type="region of interest" description="Disordered" evidence="9">
    <location>
        <begin position="160"/>
        <end position="181"/>
    </location>
</feature>
<dbReference type="OrthoDB" id="7818483at2"/>
<evidence type="ECO:0000313" key="11">
    <source>
        <dbReference type="EMBL" id="PTX50310.1"/>
    </source>
</evidence>